<gene>
    <name evidence="2" type="ORF">EJ04DRAFT_355173</name>
</gene>
<name>A0A9P4R9I5_9PLEO</name>
<sequence>MPRPQEENEMPLQNMPMPEMVSPDRPPQLNGTVCGCRCGCGCDGDLGGEGNCNEDRASVRTMETLVASEEVSDDEEESPPSSDGPEQHIQDGFSIQQTQPWGHASFREIRARFGGYLHSAHSSERMDVMELPGLRLAQASFMEDYDDLAHSMKNEPSSDVHSVVSSDARSVRCISPGPCLGAWVEDPGLKEYHFSSRPLRLTPQRQFCRGLVASHLVLVDDVMHGDGVEVCFGG</sequence>
<evidence type="ECO:0000256" key="1">
    <source>
        <dbReference type="SAM" id="MobiDB-lite"/>
    </source>
</evidence>
<protein>
    <submittedName>
        <fullName evidence="2">Uncharacterized protein</fullName>
    </submittedName>
</protein>
<organism evidence="2 3">
    <name type="scientific">Polyplosphaeria fusca</name>
    <dbReference type="NCBI Taxonomy" id="682080"/>
    <lineage>
        <taxon>Eukaryota</taxon>
        <taxon>Fungi</taxon>
        <taxon>Dikarya</taxon>
        <taxon>Ascomycota</taxon>
        <taxon>Pezizomycotina</taxon>
        <taxon>Dothideomycetes</taxon>
        <taxon>Pleosporomycetidae</taxon>
        <taxon>Pleosporales</taxon>
        <taxon>Tetraplosphaeriaceae</taxon>
        <taxon>Polyplosphaeria</taxon>
    </lineage>
</organism>
<feature type="region of interest" description="Disordered" evidence="1">
    <location>
        <begin position="66"/>
        <end position="89"/>
    </location>
</feature>
<comment type="caution">
    <text evidence="2">The sequence shown here is derived from an EMBL/GenBank/DDBJ whole genome shotgun (WGS) entry which is preliminary data.</text>
</comment>
<keyword evidence="3" id="KW-1185">Reference proteome</keyword>
<feature type="region of interest" description="Disordered" evidence="1">
    <location>
        <begin position="1"/>
        <end position="26"/>
    </location>
</feature>
<evidence type="ECO:0000313" key="2">
    <source>
        <dbReference type="EMBL" id="KAF2739207.1"/>
    </source>
</evidence>
<proteinExistence type="predicted"/>
<dbReference type="OrthoDB" id="3761807at2759"/>
<evidence type="ECO:0000313" key="3">
    <source>
        <dbReference type="Proteomes" id="UP000799444"/>
    </source>
</evidence>
<dbReference type="AlphaFoldDB" id="A0A9P4R9I5"/>
<dbReference type="Proteomes" id="UP000799444">
    <property type="component" value="Unassembled WGS sequence"/>
</dbReference>
<dbReference type="EMBL" id="ML996105">
    <property type="protein sequence ID" value="KAF2739207.1"/>
    <property type="molecule type" value="Genomic_DNA"/>
</dbReference>
<accession>A0A9P4R9I5</accession>
<reference evidence="2" key="1">
    <citation type="journal article" date="2020" name="Stud. Mycol.">
        <title>101 Dothideomycetes genomes: a test case for predicting lifestyles and emergence of pathogens.</title>
        <authorList>
            <person name="Haridas S."/>
            <person name="Albert R."/>
            <person name="Binder M."/>
            <person name="Bloem J."/>
            <person name="Labutti K."/>
            <person name="Salamov A."/>
            <person name="Andreopoulos B."/>
            <person name="Baker S."/>
            <person name="Barry K."/>
            <person name="Bills G."/>
            <person name="Bluhm B."/>
            <person name="Cannon C."/>
            <person name="Castanera R."/>
            <person name="Culley D."/>
            <person name="Daum C."/>
            <person name="Ezra D."/>
            <person name="Gonzalez J."/>
            <person name="Henrissat B."/>
            <person name="Kuo A."/>
            <person name="Liang C."/>
            <person name="Lipzen A."/>
            <person name="Lutzoni F."/>
            <person name="Magnuson J."/>
            <person name="Mondo S."/>
            <person name="Nolan M."/>
            <person name="Ohm R."/>
            <person name="Pangilinan J."/>
            <person name="Park H.-J."/>
            <person name="Ramirez L."/>
            <person name="Alfaro M."/>
            <person name="Sun H."/>
            <person name="Tritt A."/>
            <person name="Yoshinaga Y."/>
            <person name="Zwiers L.-H."/>
            <person name="Turgeon B."/>
            <person name="Goodwin S."/>
            <person name="Spatafora J."/>
            <person name="Crous P."/>
            <person name="Grigoriev I."/>
        </authorList>
    </citation>
    <scope>NUCLEOTIDE SEQUENCE</scope>
    <source>
        <strain evidence="2">CBS 125425</strain>
    </source>
</reference>